<feature type="signal peptide" evidence="2">
    <location>
        <begin position="1"/>
        <end position="22"/>
    </location>
</feature>
<dbReference type="Proteomes" id="UP001152759">
    <property type="component" value="Chromosome 4"/>
</dbReference>
<keyword evidence="4" id="KW-1185">Reference proteome</keyword>
<gene>
    <name evidence="3" type="ORF">BEMITA_LOCUS8108</name>
</gene>
<evidence type="ECO:0000256" key="1">
    <source>
        <dbReference type="SAM" id="MobiDB-lite"/>
    </source>
</evidence>
<protein>
    <recommendedName>
        <fullName evidence="5">Seminal fluid protein</fullName>
    </recommendedName>
</protein>
<dbReference type="EMBL" id="OU963865">
    <property type="protein sequence ID" value="CAH0389261.1"/>
    <property type="molecule type" value="Genomic_DNA"/>
</dbReference>
<evidence type="ECO:0000313" key="4">
    <source>
        <dbReference type="Proteomes" id="UP001152759"/>
    </source>
</evidence>
<name>A0A9P0AAU4_BEMTA</name>
<dbReference type="AlphaFoldDB" id="A0A9P0AAU4"/>
<proteinExistence type="predicted"/>
<sequence>MVSKHFMGVCILLQPLLIRLEALEQGVVIVPGDDEQRISDHRPDDGHFFSDNVSRLLYSEDEIKEVWTQALEQKVLVVPDDTREAISDQKHPSDGRRDADTDLSNELYLEDETAEQTTTSKRISQKDFSKSRYNTKVSL</sequence>
<evidence type="ECO:0008006" key="5">
    <source>
        <dbReference type="Google" id="ProtNLM"/>
    </source>
</evidence>
<evidence type="ECO:0000256" key="2">
    <source>
        <dbReference type="SAM" id="SignalP"/>
    </source>
</evidence>
<feature type="region of interest" description="Disordered" evidence="1">
    <location>
        <begin position="81"/>
        <end position="139"/>
    </location>
</feature>
<feature type="chain" id="PRO_5040365103" description="Seminal fluid protein" evidence="2">
    <location>
        <begin position="23"/>
        <end position="139"/>
    </location>
</feature>
<reference evidence="3" key="1">
    <citation type="submission" date="2021-12" db="EMBL/GenBank/DDBJ databases">
        <authorList>
            <person name="King R."/>
        </authorList>
    </citation>
    <scope>NUCLEOTIDE SEQUENCE</scope>
</reference>
<feature type="compositionally biased region" description="Basic and acidic residues" evidence="1">
    <location>
        <begin position="81"/>
        <end position="100"/>
    </location>
</feature>
<evidence type="ECO:0000313" key="3">
    <source>
        <dbReference type="EMBL" id="CAH0389261.1"/>
    </source>
</evidence>
<organism evidence="3 4">
    <name type="scientific">Bemisia tabaci</name>
    <name type="common">Sweetpotato whitefly</name>
    <name type="synonym">Aleurodes tabaci</name>
    <dbReference type="NCBI Taxonomy" id="7038"/>
    <lineage>
        <taxon>Eukaryota</taxon>
        <taxon>Metazoa</taxon>
        <taxon>Ecdysozoa</taxon>
        <taxon>Arthropoda</taxon>
        <taxon>Hexapoda</taxon>
        <taxon>Insecta</taxon>
        <taxon>Pterygota</taxon>
        <taxon>Neoptera</taxon>
        <taxon>Paraneoptera</taxon>
        <taxon>Hemiptera</taxon>
        <taxon>Sternorrhyncha</taxon>
        <taxon>Aleyrodoidea</taxon>
        <taxon>Aleyrodidae</taxon>
        <taxon>Aleyrodinae</taxon>
        <taxon>Bemisia</taxon>
    </lineage>
</organism>
<keyword evidence="2" id="KW-0732">Signal</keyword>
<accession>A0A9P0AAU4</accession>